<keyword evidence="2" id="KW-1185">Reference proteome</keyword>
<reference evidence="1 2" key="1">
    <citation type="journal article" date="2012" name="Environ. Microbiol.">
        <title>The genome sequence of Desulfatibacillum alkenivorans AK-01: a blueprint for anaerobic alkane oxidation.</title>
        <authorList>
            <person name="Callaghan A.V."/>
            <person name="Morris B.E."/>
            <person name="Pereira I.A."/>
            <person name="McInerney M.J."/>
            <person name="Austin R.N."/>
            <person name="Groves J.T."/>
            <person name="Kukor J.J."/>
            <person name="Suflita J.M."/>
            <person name="Young L.Y."/>
            <person name="Zylstra G.J."/>
            <person name="Wawrik B."/>
        </authorList>
    </citation>
    <scope>NUCLEOTIDE SEQUENCE [LARGE SCALE GENOMIC DNA]</scope>
    <source>
        <strain evidence="1 2">AK-01</strain>
    </source>
</reference>
<evidence type="ECO:0000313" key="2">
    <source>
        <dbReference type="Proteomes" id="UP000000739"/>
    </source>
</evidence>
<dbReference type="EMBL" id="CP001322">
    <property type="protein sequence ID" value="ACL04493.1"/>
    <property type="molecule type" value="Genomic_DNA"/>
</dbReference>
<accession>B8FKX1</accession>
<proteinExistence type="predicted"/>
<evidence type="ECO:0000313" key="1">
    <source>
        <dbReference type="EMBL" id="ACL04493.1"/>
    </source>
</evidence>
<gene>
    <name evidence="1" type="ordered locus">Dalk_2802</name>
</gene>
<organism evidence="1 2">
    <name type="scientific">Desulfatibacillum aliphaticivorans</name>
    <dbReference type="NCBI Taxonomy" id="218208"/>
    <lineage>
        <taxon>Bacteria</taxon>
        <taxon>Pseudomonadati</taxon>
        <taxon>Thermodesulfobacteriota</taxon>
        <taxon>Desulfobacteria</taxon>
        <taxon>Desulfobacterales</taxon>
        <taxon>Desulfatibacillaceae</taxon>
        <taxon>Desulfatibacillum</taxon>
    </lineage>
</organism>
<dbReference type="AlphaFoldDB" id="B8FKX1"/>
<sequence length="64" mass="7455">MPHNDKKGPPFGFHGAWNYKEGRPWDYEVDGPRWVSPAEGEALLQKELANSVVFRTEHDPLTYW</sequence>
<dbReference type="Proteomes" id="UP000000739">
    <property type="component" value="Chromosome"/>
</dbReference>
<dbReference type="KEGG" id="dal:Dalk_2802"/>
<protein>
    <submittedName>
        <fullName evidence="1">Uncharacterized protein</fullName>
    </submittedName>
</protein>
<dbReference type="HOGENOM" id="CLU_2860320_0_0_7"/>
<dbReference type="RefSeq" id="WP_015947563.1">
    <property type="nucleotide sequence ID" value="NC_011768.1"/>
</dbReference>
<name>B8FKX1_DESAL</name>